<proteinExistence type="inferred from homology"/>
<comment type="caution">
    <text evidence="4">The sequence shown here is derived from an EMBL/GenBank/DDBJ whole genome shotgun (WGS) entry which is preliminary data.</text>
</comment>
<dbReference type="GO" id="GO:0019740">
    <property type="term" value="P:nitrogen utilization"/>
    <property type="evidence" value="ECO:0007669"/>
    <property type="project" value="TreeGrafter"/>
</dbReference>
<dbReference type="SUPFAM" id="SSF55931">
    <property type="entry name" value="Glutamine synthetase/guanido kinase"/>
    <property type="match status" value="1"/>
</dbReference>
<gene>
    <name evidence="4" type="ORF">ENN90_06400</name>
</gene>
<dbReference type="InterPro" id="IPR014746">
    <property type="entry name" value="Gln_synth/guanido_kin_cat_dom"/>
</dbReference>
<accession>A0A831LKF4</accession>
<dbReference type="Pfam" id="PF00120">
    <property type="entry name" value="Gln-synt_C"/>
    <property type="match status" value="1"/>
</dbReference>
<comment type="similarity">
    <text evidence="1 2">Belongs to the glutamine synthetase family.</text>
</comment>
<dbReference type="AlphaFoldDB" id="A0A831LKF4"/>
<dbReference type="GO" id="GO:0004356">
    <property type="term" value="F:glutamine synthetase activity"/>
    <property type="evidence" value="ECO:0007669"/>
    <property type="project" value="InterPro"/>
</dbReference>
<dbReference type="PANTHER" id="PTHR43407:SF1">
    <property type="entry name" value="LENGSIN"/>
    <property type="match status" value="1"/>
</dbReference>
<dbReference type="Proteomes" id="UP000886047">
    <property type="component" value="Unassembled WGS sequence"/>
</dbReference>
<evidence type="ECO:0000313" key="4">
    <source>
        <dbReference type="EMBL" id="HDR51238.1"/>
    </source>
</evidence>
<dbReference type="GO" id="GO:0005737">
    <property type="term" value="C:cytoplasm"/>
    <property type="evidence" value="ECO:0007669"/>
    <property type="project" value="TreeGrafter"/>
</dbReference>
<evidence type="ECO:0000256" key="2">
    <source>
        <dbReference type="RuleBase" id="RU000384"/>
    </source>
</evidence>
<sequence>MNSTETGNMILDANPQEPSPLLNGASKQTFEFRVPDGSADIYLTLAALIVASLNGIRDENSLKKAKELYVDGNIFQPQNKAKLANLKQLPLSCYESAEALEKKRTVFETNHIFPKGLIDNYIKKLKSFNDKGLSEKLFGKTEEIKALVEKYLYVG</sequence>
<dbReference type="PANTHER" id="PTHR43407">
    <property type="entry name" value="GLUTAMINE SYNTHETASE"/>
    <property type="match status" value="1"/>
</dbReference>
<protein>
    <recommendedName>
        <fullName evidence="3">GS catalytic domain-containing protein</fullName>
    </recommendedName>
</protein>
<evidence type="ECO:0000256" key="1">
    <source>
        <dbReference type="ARBA" id="ARBA00009897"/>
    </source>
</evidence>
<dbReference type="GO" id="GO:0016020">
    <property type="term" value="C:membrane"/>
    <property type="evidence" value="ECO:0007669"/>
    <property type="project" value="TreeGrafter"/>
</dbReference>
<dbReference type="InterPro" id="IPR008146">
    <property type="entry name" value="Gln_synth_cat_dom"/>
</dbReference>
<dbReference type="EMBL" id="DSDK01000351">
    <property type="protein sequence ID" value="HDR51238.1"/>
    <property type="molecule type" value="Genomic_DNA"/>
</dbReference>
<dbReference type="GO" id="GO:0006542">
    <property type="term" value="P:glutamine biosynthetic process"/>
    <property type="evidence" value="ECO:0007669"/>
    <property type="project" value="TreeGrafter"/>
</dbReference>
<feature type="domain" description="GS catalytic" evidence="3">
    <location>
        <begin position="24"/>
        <end position="123"/>
    </location>
</feature>
<evidence type="ECO:0000259" key="3">
    <source>
        <dbReference type="Pfam" id="PF00120"/>
    </source>
</evidence>
<name>A0A831LKF4_9BACT</name>
<organism evidence="4">
    <name type="scientific">Mariniphaga anaerophila</name>
    <dbReference type="NCBI Taxonomy" id="1484053"/>
    <lineage>
        <taxon>Bacteria</taxon>
        <taxon>Pseudomonadati</taxon>
        <taxon>Bacteroidota</taxon>
        <taxon>Bacteroidia</taxon>
        <taxon>Marinilabiliales</taxon>
        <taxon>Prolixibacteraceae</taxon>
        <taxon>Mariniphaga</taxon>
    </lineage>
</organism>
<reference evidence="4" key="1">
    <citation type="journal article" date="2020" name="mSystems">
        <title>Genome- and Community-Level Interaction Insights into Carbon Utilization and Element Cycling Functions of Hydrothermarchaeota in Hydrothermal Sediment.</title>
        <authorList>
            <person name="Zhou Z."/>
            <person name="Liu Y."/>
            <person name="Xu W."/>
            <person name="Pan J."/>
            <person name="Luo Z.H."/>
            <person name="Li M."/>
        </authorList>
    </citation>
    <scope>NUCLEOTIDE SEQUENCE [LARGE SCALE GENOMIC DNA]</scope>
    <source>
        <strain evidence="4">SpSt-1217</strain>
    </source>
</reference>
<dbReference type="Gene3D" id="3.30.590.10">
    <property type="entry name" value="Glutamine synthetase/guanido kinase, catalytic domain"/>
    <property type="match status" value="1"/>
</dbReference>